<keyword evidence="4" id="KW-1185">Reference proteome</keyword>
<reference evidence="3 4" key="1">
    <citation type="journal article" date="2014" name="Genome Biol. Evol.">
        <title>The secreted proteins of Achlya hypogyna and Thraustotheca clavata identify the ancestral oomycete secretome and reveal gene acquisitions by horizontal gene transfer.</title>
        <authorList>
            <person name="Misner I."/>
            <person name="Blouin N."/>
            <person name="Leonard G."/>
            <person name="Richards T.A."/>
            <person name="Lane C.E."/>
        </authorList>
    </citation>
    <scope>NUCLEOTIDE SEQUENCE [LARGE SCALE GENOMIC DNA]</scope>
    <source>
        <strain evidence="3 4">ATCC 34112</strain>
    </source>
</reference>
<protein>
    <submittedName>
        <fullName evidence="3">Uncharacterized protein</fullName>
    </submittedName>
</protein>
<keyword evidence="1" id="KW-0175">Coiled coil</keyword>
<evidence type="ECO:0000313" key="3">
    <source>
        <dbReference type="EMBL" id="OQS07935.1"/>
    </source>
</evidence>
<feature type="region of interest" description="Disordered" evidence="2">
    <location>
        <begin position="34"/>
        <end position="84"/>
    </location>
</feature>
<name>A0A1W0ACF5_9STRA</name>
<gene>
    <name evidence="3" type="ORF">THRCLA_00075</name>
</gene>
<organism evidence="3 4">
    <name type="scientific">Thraustotheca clavata</name>
    <dbReference type="NCBI Taxonomy" id="74557"/>
    <lineage>
        <taxon>Eukaryota</taxon>
        <taxon>Sar</taxon>
        <taxon>Stramenopiles</taxon>
        <taxon>Oomycota</taxon>
        <taxon>Saprolegniomycetes</taxon>
        <taxon>Saprolegniales</taxon>
        <taxon>Achlyaceae</taxon>
        <taxon>Thraustotheca</taxon>
    </lineage>
</organism>
<proteinExistence type="predicted"/>
<evidence type="ECO:0000256" key="2">
    <source>
        <dbReference type="SAM" id="MobiDB-lite"/>
    </source>
</evidence>
<comment type="caution">
    <text evidence="3">The sequence shown here is derived from an EMBL/GenBank/DDBJ whole genome shotgun (WGS) entry which is preliminary data.</text>
</comment>
<evidence type="ECO:0000313" key="4">
    <source>
        <dbReference type="Proteomes" id="UP000243217"/>
    </source>
</evidence>
<accession>A0A1W0ACF5</accession>
<dbReference type="OrthoDB" id="62305at2759"/>
<dbReference type="Proteomes" id="UP000243217">
    <property type="component" value="Unassembled WGS sequence"/>
</dbReference>
<evidence type="ECO:0000256" key="1">
    <source>
        <dbReference type="SAM" id="Coils"/>
    </source>
</evidence>
<sequence>MMSAGDAAILFELIKSPRRDDIACVPMATALEGVDKQPSRKRRRRKPPSLLNETQEEREKRLLKDRVRKQHSKQKMQSELEELQRTSDSLEQQLALVYRRQRLLDGSEVWKDKAMKEKQLLDRSMDIRKALFDEVVYLVEKAVLYKSMAWRNTEGQMIIDPNRDPWQMHTLSSNALQRAQHIQAIAQYQAQKLTPQVYSKFPTSATEDMINLVLDECGQDIEFLEVRKYAIFEANYIDVANSIYKGYTSVKKEGQEVEHFGDNIATFSFAWGGVTRRICLQRIIHHDRIFFLHRSIMHDETLSHSITEHVVSWWVFEPSPNSTSEAPLCIMKNYDQASLQTSPMISSHDYAVFLQRTVENEERMNDMTPAEAAMLYAIISSSLPLDASSKRLVRNCKRRKRKTLALLSETPEQRQERLMKDRVRKQQSKERFQSEIDELKLTIRHLQDELSCLRERNGAKEKQKYLDAVQTRTLLFNQLVHLVDKAVLYKSMTWRPNEHEMIIDPKRDPWHLHTLASDPMHRSQHVHVLAEFQRNKLTPELYGRLGASPTAEMFSIVLDEYGQDISFLEQRKYGIIHGNYMDVARTMYSAFSRVNTPDREAHHFGDYLVLSSFFWGGVKRRVCLQLVPDNNRVFLMHRSVLYDETLDHEVAEHVATWWCFEAMPNNKDVCILRGYTQICLATTPSTASHDYAVFMKRSTENEARVNDFLASKFRCFEMR</sequence>
<feature type="coiled-coil region" evidence="1">
    <location>
        <begin position="422"/>
        <end position="463"/>
    </location>
</feature>
<dbReference type="AlphaFoldDB" id="A0A1W0ACF5"/>
<feature type="compositionally biased region" description="Basic and acidic residues" evidence="2">
    <location>
        <begin position="55"/>
        <end position="65"/>
    </location>
</feature>
<dbReference type="EMBL" id="JNBS01000025">
    <property type="protein sequence ID" value="OQS07935.1"/>
    <property type="molecule type" value="Genomic_DNA"/>
</dbReference>